<dbReference type="Proteomes" id="UP000269573">
    <property type="component" value="Unassembled WGS sequence"/>
</dbReference>
<organism evidence="1 2">
    <name type="scientific">Brevibacillus nitrificans</name>
    <dbReference type="NCBI Taxonomy" id="651560"/>
    <lineage>
        <taxon>Bacteria</taxon>
        <taxon>Bacillati</taxon>
        <taxon>Bacillota</taxon>
        <taxon>Bacilli</taxon>
        <taxon>Bacillales</taxon>
        <taxon>Paenibacillaceae</taxon>
        <taxon>Brevibacillus</taxon>
    </lineage>
</organism>
<keyword evidence="2" id="KW-1185">Reference proteome</keyword>
<reference evidence="1 2" key="1">
    <citation type="submission" date="2018-10" db="EMBL/GenBank/DDBJ databases">
        <title>Phylogenomics of Brevibacillus.</title>
        <authorList>
            <person name="Dunlap C."/>
        </authorList>
    </citation>
    <scope>NUCLEOTIDE SEQUENCE [LARGE SCALE GENOMIC DNA]</scope>
    <source>
        <strain evidence="1 2">JCM 15774</strain>
    </source>
</reference>
<name>A0A3M8DKN7_9BACL</name>
<dbReference type="InterPro" id="IPR002347">
    <property type="entry name" value="SDR_fam"/>
</dbReference>
<accession>A0A3M8DKN7</accession>
<evidence type="ECO:0000313" key="2">
    <source>
        <dbReference type="Proteomes" id="UP000269573"/>
    </source>
</evidence>
<comment type="caution">
    <text evidence="1">The sequence shown here is derived from an EMBL/GenBank/DDBJ whole genome shotgun (WGS) entry which is preliminary data.</text>
</comment>
<dbReference type="EMBL" id="RHHU01000003">
    <property type="protein sequence ID" value="RNB87975.1"/>
    <property type="molecule type" value="Genomic_DNA"/>
</dbReference>
<sequence length="73" mass="8022">MEMMTMKRAMVVGATGGTGAAITEELIRQGIETIAFGRSGQKLELLAKNLGNPAQQRFEHCRRKRPVYSLASN</sequence>
<dbReference type="AlphaFoldDB" id="A0A3M8DKN7"/>
<dbReference type="SUPFAM" id="SSF51735">
    <property type="entry name" value="NAD(P)-binding Rossmann-fold domains"/>
    <property type="match status" value="1"/>
</dbReference>
<dbReference type="Pfam" id="PF00106">
    <property type="entry name" value="adh_short"/>
    <property type="match status" value="1"/>
</dbReference>
<proteinExistence type="predicted"/>
<evidence type="ECO:0000313" key="1">
    <source>
        <dbReference type="EMBL" id="RNB87975.1"/>
    </source>
</evidence>
<dbReference type="InterPro" id="IPR036291">
    <property type="entry name" value="NAD(P)-bd_dom_sf"/>
</dbReference>
<gene>
    <name evidence="1" type="ORF">EDM59_02270</name>
</gene>
<dbReference type="Gene3D" id="3.40.50.720">
    <property type="entry name" value="NAD(P)-binding Rossmann-like Domain"/>
    <property type="match status" value="1"/>
</dbReference>
<protein>
    <submittedName>
        <fullName evidence="1">SDR family NAD(P)-dependent oxidoreductase</fullName>
    </submittedName>
</protein>